<sequence>MKQSFQIKSEIQLCFKIVFLGSSSVGKTSIIQRFLKNEFAMKSMSTVGVACESKVITLNKQQVKVQLWDTAGQERFRSLTKNYYRGCDAVVIVYDTSNMKSFEQVNIWIADFEEKCERPAIKMLLGNKIDLNREVGKELGLLSARKQKLLFQEVSAKENNNIEDAMIKLIENLIQTRQIDSDNKIFRRGSLVECKLTNVDTNKNQEKDISISDTSKLQAIKSGGESSQEESPYASAPFLQQTSPPTIIVTPPEDAIVGGEGDNNMWLLASKQKQIMKKKLNYISTLATPLKLIHPRESDAIRDEYLLKHNANQGCFCSC</sequence>
<dbReference type="PROSITE" id="PS51419">
    <property type="entry name" value="RAB"/>
    <property type="match status" value="1"/>
</dbReference>
<keyword evidence="1" id="KW-0547">Nucleotide-binding</keyword>
<dbReference type="InterPro" id="IPR005225">
    <property type="entry name" value="Small_GTP-bd"/>
</dbReference>
<dbReference type="Proteomes" id="UP000692954">
    <property type="component" value="Unassembled WGS sequence"/>
</dbReference>
<dbReference type="SMART" id="SM00175">
    <property type="entry name" value="RAB"/>
    <property type="match status" value="1"/>
</dbReference>
<keyword evidence="6" id="KW-1185">Reference proteome</keyword>
<evidence type="ECO:0000256" key="2">
    <source>
        <dbReference type="ARBA" id="ARBA00023134"/>
    </source>
</evidence>
<dbReference type="OrthoDB" id="316848at2759"/>
<dbReference type="GO" id="GO:0003924">
    <property type="term" value="F:GTPase activity"/>
    <property type="evidence" value="ECO:0007669"/>
    <property type="project" value="InterPro"/>
</dbReference>
<comment type="caution">
    <text evidence="5">The sequence shown here is derived from an EMBL/GenBank/DDBJ whole genome shotgun (WGS) entry which is preliminary data.</text>
</comment>
<dbReference type="CDD" id="cd00154">
    <property type="entry name" value="Rab"/>
    <property type="match status" value="1"/>
</dbReference>
<dbReference type="SMART" id="SM00174">
    <property type="entry name" value="RHO"/>
    <property type="match status" value="1"/>
</dbReference>
<protein>
    <submittedName>
        <fullName evidence="5">Uncharacterized protein</fullName>
    </submittedName>
</protein>
<evidence type="ECO:0000256" key="3">
    <source>
        <dbReference type="ARBA" id="ARBA00023288"/>
    </source>
</evidence>
<name>A0A8S1RHC2_9CILI</name>
<keyword evidence="3" id="KW-0449">Lipoprotein</keyword>
<reference evidence="5" key="1">
    <citation type="submission" date="2021-01" db="EMBL/GenBank/DDBJ databases">
        <authorList>
            <consortium name="Genoscope - CEA"/>
            <person name="William W."/>
        </authorList>
    </citation>
    <scope>NUCLEOTIDE SEQUENCE</scope>
</reference>
<gene>
    <name evidence="5" type="ORF">PSON_ATCC_30995.1.T1690060</name>
</gene>
<dbReference type="FunFam" id="3.40.50.300:FF:001129">
    <property type="entry name" value="ras-related protein Rab-44 isoform X2"/>
    <property type="match status" value="1"/>
</dbReference>
<evidence type="ECO:0000256" key="4">
    <source>
        <dbReference type="SAM" id="MobiDB-lite"/>
    </source>
</evidence>
<feature type="region of interest" description="Disordered" evidence="4">
    <location>
        <begin position="220"/>
        <end position="245"/>
    </location>
</feature>
<keyword evidence="2" id="KW-0342">GTP-binding</keyword>
<evidence type="ECO:0000313" key="5">
    <source>
        <dbReference type="EMBL" id="CAD8126663.1"/>
    </source>
</evidence>
<evidence type="ECO:0000256" key="1">
    <source>
        <dbReference type="ARBA" id="ARBA00022741"/>
    </source>
</evidence>
<dbReference type="AlphaFoldDB" id="A0A8S1RHC2"/>
<dbReference type="PROSITE" id="PS51417">
    <property type="entry name" value="ARF"/>
    <property type="match status" value="1"/>
</dbReference>
<dbReference type="SMART" id="SM00173">
    <property type="entry name" value="RAS"/>
    <property type="match status" value="1"/>
</dbReference>
<dbReference type="InterPro" id="IPR050227">
    <property type="entry name" value="Rab"/>
</dbReference>
<dbReference type="PROSITE" id="PS51421">
    <property type="entry name" value="RAS"/>
    <property type="match status" value="1"/>
</dbReference>
<dbReference type="SMART" id="SM00176">
    <property type="entry name" value="RAN"/>
    <property type="match status" value="1"/>
</dbReference>
<dbReference type="PANTHER" id="PTHR47977">
    <property type="entry name" value="RAS-RELATED PROTEIN RAB"/>
    <property type="match status" value="1"/>
</dbReference>
<proteinExistence type="predicted"/>
<dbReference type="SMART" id="SM00177">
    <property type="entry name" value="ARF"/>
    <property type="match status" value="1"/>
</dbReference>
<dbReference type="NCBIfam" id="TIGR00231">
    <property type="entry name" value="small_GTP"/>
    <property type="match status" value="1"/>
</dbReference>
<evidence type="ECO:0000313" key="6">
    <source>
        <dbReference type="Proteomes" id="UP000692954"/>
    </source>
</evidence>
<dbReference type="Pfam" id="PF00071">
    <property type="entry name" value="Ras"/>
    <property type="match status" value="1"/>
</dbReference>
<accession>A0A8S1RHC2</accession>
<organism evidence="5 6">
    <name type="scientific">Paramecium sonneborni</name>
    <dbReference type="NCBI Taxonomy" id="65129"/>
    <lineage>
        <taxon>Eukaryota</taxon>
        <taxon>Sar</taxon>
        <taxon>Alveolata</taxon>
        <taxon>Ciliophora</taxon>
        <taxon>Intramacronucleata</taxon>
        <taxon>Oligohymenophorea</taxon>
        <taxon>Peniculida</taxon>
        <taxon>Parameciidae</taxon>
        <taxon>Paramecium</taxon>
    </lineage>
</organism>
<dbReference type="InterPro" id="IPR001806">
    <property type="entry name" value="Small_GTPase"/>
</dbReference>
<dbReference type="GO" id="GO:0005525">
    <property type="term" value="F:GTP binding"/>
    <property type="evidence" value="ECO:0007669"/>
    <property type="project" value="UniProtKB-KW"/>
</dbReference>
<dbReference type="EMBL" id="CAJJDN010000169">
    <property type="protein sequence ID" value="CAD8126663.1"/>
    <property type="molecule type" value="Genomic_DNA"/>
</dbReference>